<name>A0A6C0ENU7_9ZZZZ</name>
<dbReference type="AlphaFoldDB" id="A0A6C0ENU7"/>
<dbReference type="InterPro" id="IPR011009">
    <property type="entry name" value="Kinase-like_dom_sf"/>
</dbReference>
<dbReference type="SUPFAM" id="SSF56112">
    <property type="entry name" value="Protein kinase-like (PK-like)"/>
    <property type="match status" value="1"/>
</dbReference>
<protein>
    <recommendedName>
        <fullName evidence="2">Protein kinase domain-containing protein</fullName>
    </recommendedName>
</protein>
<dbReference type="Gene3D" id="1.10.510.10">
    <property type="entry name" value="Transferase(Phosphotransferase) domain 1"/>
    <property type="match status" value="1"/>
</dbReference>
<dbReference type="EMBL" id="MN738888">
    <property type="protein sequence ID" value="QHT29979.1"/>
    <property type="molecule type" value="Genomic_DNA"/>
</dbReference>
<proteinExistence type="predicted"/>
<accession>A0A6C0ENU7</accession>
<reference evidence="1" key="1">
    <citation type="journal article" date="2020" name="Nature">
        <title>Giant virus diversity and host interactions through global metagenomics.</title>
        <authorList>
            <person name="Schulz F."/>
            <person name="Roux S."/>
            <person name="Paez-Espino D."/>
            <person name="Jungbluth S."/>
            <person name="Walsh D.A."/>
            <person name="Denef V.J."/>
            <person name="McMahon K.D."/>
            <person name="Konstantinidis K.T."/>
            <person name="Eloe-Fadrosh E.A."/>
            <person name="Kyrpides N.C."/>
            <person name="Woyke T."/>
        </authorList>
    </citation>
    <scope>NUCLEOTIDE SEQUENCE</scope>
    <source>
        <strain evidence="1">GVMAG-M-3300009068-25</strain>
    </source>
</reference>
<evidence type="ECO:0008006" key="2">
    <source>
        <dbReference type="Google" id="ProtNLM"/>
    </source>
</evidence>
<evidence type="ECO:0000313" key="1">
    <source>
        <dbReference type="EMBL" id="QHT29979.1"/>
    </source>
</evidence>
<organism evidence="1">
    <name type="scientific">viral metagenome</name>
    <dbReference type="NCBI Taxonomy" id="1070528"/>
    <lineage>
        <taxon>unclassified sequences</taxon>
        <taxon>metagenomes</taxon>
        <taxon>organismal metagenomes</taxon>
    </lineage>
</organism>
<sequence length="521" mass="59128">MVKDLRTQAVELKLHRLQKLQAAAWNLTHVQPFFPSLEQLFKTEKLTAMSEYGVKLPEEIDSVVDANHIKTTKGQTVEVHRKTTMILSPFKTMKGEYSALSLPKPAETAKGYSEQMQSPHTAAYVGALASVVLSECQHFPRVYGVYAAMATKHEMDISDDYEDLCDRKWFVDNIGKTFELRLRSMGGETFTHTRGRRAAVQVEDDEINIDTEDIDADHVDEPNSSGVVEEYEIPTDSECTDEDEDDDVDVFDIESCTCEDDEEEGEEEEGEPFAWATFSDVPVVTTVMEKCTGTFYDLLKTSDDPERHTAWVAQIVFALAYAQRSFGFVHNDLHGNNVMYVPTTEEFLYYKHHGVVYRVPTFGVLIKIIDFDRAAFSVRLTGMKEPRFFLSSQFRGDEEAAGQYNVEPFYTSTHPRIPLNPSFDLARFASAVFWDLFPNGPKEETTHPLFELFKHWTSLPDGSSVIFRKKGDNHDRYHGFDLYKAITRYLKESGVPRRELGKFGQFVGAAPLTASVLVIAD</sequence>